<evidence type="ECO:0000256" key="1">
    <source>
        <dbReference type="SAM" id="Phobius"/>
    </source>
</evidence>
<accession>A0A1Y1UXW4</accession>
<protein>
    <recommendedName>
        <fullName evidence="4">EGF-like domain-containing protein</fullName>
    </recommendedName>
</protein>
<reference evidence="2 3" key="2">
    <citation type="submission" date="2016-08" db="EMBL/GenBank/DDBJ databases">
        <title>Pervasive Adenine N6-methylation of Active Genes in Fungi.</title>
        <authorList>
            <consortium name="DOE Joint Genome Institute"/>
            <person name="Mondo S.J."/>
            <person name="Dannebaum R.O."/>
            <person name="Kuo R.C."/>
            <person name="Labutti K."/>
            <person name="Haridas S."/>
            <person name="Kuo A."/>
            <person name="Salamov A."/>
            <person name="Ahrendt S.R."/>
            <person name="Lipzen A."/>
            <person name="Sullivan W."/>
            <person name="Andreopoulos W.B."/>
            <person name="Clum A."/>
            <person name="Lindquist E."/>
            <person name="Daum C."/>
            <person name="Ramamoorthy G.K."/>
            <person name="Gryganskyi A."/>
            <person name="Culley D."/>
            <person name="Magnuson J.K."/>
            <person name="James T.Y."/>
            <person name="O'Malley M.A."/>
            <person name="Stajich J.E."/>
            <person name="Spatafora J.W."/>
            <person name="Visel A."/>
            <person name="Grigoriev I.V."/>
        </authorList>
    </citation>
    <scope>NUCLEOTIDE SEQUENCE [LARGE SCALE GENOMIC DNA]</scope>
    <source>
        <strain evidence="3">finn</strain>
    </source>
</reference>
<feature type="transmembrane region" description="Helical" evidence="1">
    <location>
        <begin position="136"/>
        <end position="159"/>
    </location>
</feature>
<evidence type="ECO:0000313" key="3">
    <source>
        <dbReference type="Proteomes" id="UP000193719"/>
    </source>
</evidence>
<keyword evidence="3" id="KW-1185">Reference proteome</keyword>
<gene>
    <name evidence="2" type="ORF">BCR36DRAFT_306632</name>
</gene>
<dbReference type="AlphaFoldDB" id="A0A1Y1UXW4"/>
<name>A0A1Y1UXW4_9FUNG</name>
<dbReference type="Gene3D" id="2.10.25.10">
    <property type="entry name" value="Laminin"/>
    <property type="match status" value="1"/>
</dbReference>
<evidence type="ECO:0000313" key="2">
    <source>
        <dbReference type="EMBL" id="ORX42546.1"/>
    </source>
</evidence>
<feature type="non-terminal residue" evidence="2">
    <location>
        <position position="1"/>
    </location>
</feature>
<comment type="caution">
    <text evidence="2">The sequence shown here is derived from an EMBL/GenBank/DDBJ whole genome shotgun (WGS) entry which is preliminary data.</text>
</comment>
<evidence type="ECO:0008006" key="4">
    <source>
        <dbReference type="Google" id="ProtNLM"/>
    </source>
</evidence>
<keyword evidence="1" id="KW-0472">Membrane</keyword>
<keyword evidence="1" id="KW-0812">Transmembrane</keyword>
<sequence>IAIDIQTDIDSISLDNLIFFNITSNDPSNLALFGPVDGYCWDNACSISELRGKYVQFNSSIAKIDINISKCVDLSSYIYQDKDNINLKSCYKPLCNPMCSNGKCVNDNICDCSGTNFKGALCDEHYTLKRIKILDYFVFILSIFLILSSIVLIIGVLLFRKNTVIKAGKIYLF</sequence>
<proteinExistence type="predicted"/>
<keyword evidence="1" id="KW-1133">Transmembrane helix</keyword>
<dbReference type="Proteomes" id="UP000193719">
    <property type="component" value="Unassembled WGS sequence"/>
</dbReference>
<dbReference type="EMBL" id="MCFH01000063">
    <property type="protein sequence ID" value="ORX42546.1"/>
    <property type="molecule type" value="Genomic_DNA"/>
</dbReference>
<reference evidence="2 3" key="1">
    <citation type="submission" date="2016-08" db="EMBL/GenBank/DDBJ databases">
        <title>Genomes of anaerobic fungi encode conserved fungal cellulosomes for biomass hydrolysis.</title>
        <authorList>
            <consortium name="DOE Joint Genome Institute"/>
            <person name="Haitjema C.H."/>
            <person name="Gilmore S.P."/>
            <person name="Henske J.K."/>
            <person name="Solomon K.V."/>
            <person name="De Groot R."/>
            <person name="Kuo A."/>
            <person name="Mondo S.J."/>
            <person name="Salamov A.A."/>
            <person name="Labutti K."/>
            <person name="Zhao Z."/>
            <person name="Chiniquy J."/>
            <person name="Barry K."/>
            <person name="Brewer H.M."/>
            <person name="Purvine S.O."/>
            <person name="Wright A.T."/>
            <person name="Boxma B."/>
            <person name="Van Alen T."/>
            <person name="Hackstein J.H."/>
            <person name="Baker S.E."/>
            <person name="Grigoriev I.V."/>
            <person name="O'Malley M.A."/>
        </authorList>
    </citation>
    <scope>NUCLEOTIDE SEQUENCE [LARGE SCALE GENOMIC DNA]</scope>
    <source>
        <strain evidence="3">finn</strain>
    </source>
</reference>
<organism evidence="2 3">
    <name type="scientific">Piromyces finnis</name>
    <dbReference type="NCBI Taxonomy" id="1754191"/>
    <lineage>
        <taxon>Eukaryota</taxon>
        <taxon>Fungi</taxon>
        <taxon>Fungi incertae sedis</taxon>
        <taxon>Chytridiomycota</taxon>
        <taxon>Chytridiomycota incertae sedis</taxon>
        <taxon>Neocallimastigomycetes</taxon>
        <taxon>Neocallimastigales</taxon>
        <taxon>Neocallimastigaceae</taxon>
        <taxon>Piromyces</taxon>
    </lineage>
</organism>
<dbReference type="OrthoDB" id="10060424at2759"/>